<evidence type="ECO:0000313" key="2">
    <source>
        <dbReference type="EMBL" id="SHF79868.1"/>
    </source>
</evidence>
<accession>A0A1M5EKR9</accession>
<dbReference type="RefSeq" id="WP_073346201.1">
    <property type="nucleotide sequence ID" value="NZ_FQVH01000046.1"/>
</dbReference>
<keyword evidence="1" id="KW-0472">Membrane</keyword>
<dbReference type="AlphaFoldDB" id="A0A1M5EKR9"/>
<evidence type="ECO:0000313" key="3">
    <source>
        <dbReference type="Proteomes" id="UP000184088"/>
    </source>
</evidence>
<reference evidence="2 3" key="1">
    <citation type="submission" date="2016-11" db="EMBL/GenBank/DDBJ databases">
        <authorList>
            <person name="Jaros S."/>
            <person name="Januszkiewicz K."/>
            <person name="Wedrychowicz H."/>
        </authorList>
    </citation>
    <scope>NUCLEOTIDE SEQUENCE [LARGE SCALE GENOMIC DNA]</scope>
    <source>
        <strain evidence="2 3">DSM 17918</strain>
    </source>
</reference>
<dbReference type="STRING" id="1121256.SAMN02746089_02569"/>
<name>A0A1M5EKR9_9THEO</name>
<keyword evidence="3" id="KW-1185">Reference proteome</keyword>
<proteinExistence type="predicted"/>
<sequence>MLIEKLWKLLMTYKEEKKQQAFLREIQLIGSICLDRINSAIQEDKLIKISEERKKEIIQECQHLKEAFLQLPLSENERRKAEENELANLQDCQRMALLYKEYGCKREKFWIAPLAPLTFNINLIEFLTVGTACFLVAVFFIRG</sequence>
<gene>
    <name evidence="2" type="ORF">SAMN02746089_02569</name>
</gene>
<protein>
    <submittedName>
        <fullName evidence="2">Uncharacterized protein</fullName>
    </submittedName>
</protein>
<keyword evidence="1" id="KW-1133">Transmembrane helix</keyword>
<feature type="transmembrane region" description="Helical" evidence="1">
    <location>
        <begin position="119"/>
        <end position="141"/>
    </location>
</feature>
<keyword evidence="1" id="KW-0812">Transmembrane</keyword>
<organism evidence="2 3">
    <name type="scientific">Caldanaerobius fijiensis DSM 17918</name>
    <dbReference type="NCBI Taxonomy" id="1121256"/>
    <lineage>
        <taxon>Bacteria</taxon>
        <taxon>Bacillati</taxon>
        <taxon>Bacillota</taxon>
        <taxon>Clostridia</taxon>
        <taxon>Thermoanaerobacterales</taxon>
        <taxon>Thermoanaerobacteraceae</taxon>
        <taxon>Caldanaerobius</taxon>
    </lineage>
</organism>
<dbReference type="Proteomes" id="UP000184088">
    <property type="component" value="Unassembled WGS sequence"/>
</dbReference>
<evidence type="ECO:0000256" key="1">
    <source>
        <dbReference type="SAM" id="Phobius"/>
    </source>
</evidence>
<dbReference type="EMBL" id="FQVH01000046">
    <property type="protein sequence ID" value="SHF79868.1"/>
    <property type="molecule type" value="Genomic_DNA"/>
</dbReference>